<dbReference type="EMBL" id="CM034393">
    <property type="protein sequence ID" value="KAJ0179644.1"/>
    <property type="molecule type" value="Genomic_DNA"/>
</dbReference>
<evidence type="ECO:0000313" key="2">
    <source>
        <dbReference type="Proteomes" id="UP000824533"/>
    </source>
</evidence>
<gene>
    <name evidence="1" type="ORF">K1T71_004235</name>
</gene>
<comment type="caution">
    <text evidence="1">The sequence shown here is derived from an EMBL/GenBank/DDBJ whole genome shotgun (WGS) entry which is preliminary data.</text>
</comment>
<name>A0ACC1D6Q8_9NEOP</name>
<reference evidence="1 2" key="1">
    <citation type="journal article" date="2021" name="Front. Genet.">
        <title>Chromosome-Level Genome Assembly Reveals Significant Gene Expansion in the Toll and IMD Signaling Pathways of Dendrolimus kikuchii.</title>
        <authorList>
            <person name="Zhou J."/>
            <person name="Wu P."/>
            <person name="Xiong Z."/>
            <person name="Liu N."/>
            <person name="Zhao N."/>
            <person name="Ji M."/>
            <person name="Qiu Y."/>
            <person name="Yang B."/>
        </authorList>
    </citation>
    <scope>NUCLEOTIDE SEQUENCE [LARGE SCALE GENOMIC DNA]</scope>
    <source>
        <strain evidence="1">Ann1</strain>
    </source>
</reference>
<accession>A0ACC1D6Q8</accession>
<dbReference type="Proteomes" id="UP000824533">
    <property type="component" value="Linkage Group LG07"/>
</dbReference>
<sequence length="179" mass="19916">MSVSPLPTRPNFRPVKQHSSLENNYLFQAYKDQILPKKCIGRYCRLTSQFHNQDATSYEDPYIQHQYVSSNPNHHYKIPIQYLQNNESPTETTAIELTSDTTTISSPSSESTSTTASTSTTTGSTTTSINAGSVASTTSTMPPMAKNDPEDETLLPEIAKTCEGIAKCVKPKWQRRHIV</sequence>
<proteinExistence type="predicted"/>
<evidence type="ECO:0000313" key="1">
    <source>
        <dbReference type="EMBL" id="KAJ0179644.1"/>
    </source>
</evidence>
<protein>
    <submittedName>
        <fullName evidence="1">Uncharacterized protein</fullName>
    </submittedName>
</protein>
<keyword evidence="2" id="KW-1185">Reference proteome</keyword>
<organism evidence="1 2">
    <name type="scientific">Dendrolimus kikuchii</name>
    <dbReference type="NCBI Taxonomy" id="765133"/>
    <lineage>
        <taxon>Eukaryota</taxon>
        <taxon>Metazoa</taxon>
        <taxon>Ecdysozoa</taxon>
        <taxon>Arthropoda</taxon>
        <taxon>Hexapoda</taxon>
        <taxon>Insecta</taxon>
        <taxon>Pterygota</taxon>
        <taxon>Neoptera</taxon>
        <taxon>Endopterygota</taxon>
        <taxon>Lepidoptera</taxon>
        <taxon>Glossata</taxon>
        <taxon>Ditrysia</taxon>
        <taxon>Bombycoidea</taxon>
        <taxon>Lasiocampidae</taxon>
        <taxon>Dendrolimus</taxon>
    </lineage>
</organism>